<protein>
    <submittedName>
        <fullName evidence="1">Uncharacterized protein</fullName>
    </submittedName>
</protein>
<evidence type="ECO:0000313" key="2">
    <source>
        <dbReference type="Proteomes" id="UP000027265"/>
    </source>
</evidence>
<gene>
    <name evidence="1" type="ORF">JAAARDRAFT_400689</name>
</gene>
<reference evidence="2" key="1">
    <citation type="journal article" date="2014" name="Proc. Natl. Acad. Sci. U.S.A.">
        <title>Extensive sampling of basidiomycete genomes demonstrates inadequacy of the white-rot/brown-rot paradigm for wood decay fungi.</title>
        <authorList>
            <person name="Riley R."/>
            <person name="Salamov A.A."/>
            <person name="Brown D.W."/>
            <person name="Nagy L.G."/>
            <person name="Floudas D."/>
            <person name="Held B.W."/>
            <person name="Levasseur A."/>
            <person name="Lombard V."/>
            <person name="Morin E."/>
            <person name="Otillar R."/>
            <person name="Lindquist E.A."/>
            <person name="Sun H."/>
            <person name="LaButti K.M."/>
            <person name="Schmutz J."/>
            <person name="Jabbour D."/>
            <person name="Luo H."/>
            <person name="Baker S.E."/>
            <person name="Pisabarro A.G."/>
            <person name="Walton J.D."/>
            <person name="Blanchette R.A."/>
            <person name="Henrissat B."/>
            <person name="Martin F."/>
            <person name="Cullen D."/>
            <person name="Hibbett D.S."/>
            <person name="Grigoriev I.V."/>
        </authorList>
    </citation>
    <scope>NUCLEOTIDE SEQUENCE [LARGE SCALE GENOMIC DNA]</scope>
    <source>
        <strain evidence="2">MUCL 33604</strain>
    </source>
</reference>
<dbReference type="InParanoid" id="A0A067PWB9"/>
<dbReference type="AlphaFoldDB" id="A0A067PWB9"/>
<accession>A0A067PWB9</accession>
<name>A0A067PWB9_9AGAM</name>
<evidence type="ECO:0000313" key="1">
    <source>
        <dbReference type="EMBL" id="KDQ54646.1"/>
    </source>
</evidence>
<keyword evidence="2" id="KW-1185">Reference proteome</keyword>
<sequence>MVMLVCRRWENVDVSAADCGFRSQSLRSFRSRGRHFPPRKSADFLGPNLKLCIPLLNLVCVSIFFGTTRVSACPGDGF</sequence>
<organism evidence="1 2">
    <name type="scientific">Jaapia argillacea MUCL 33604</name>
    <dbReference type="NCBI Taxonomy" id="933084"/>
    <lineage>
        <taxon>Eukaryota</taxon>
        <taxon>Fungi</taxon>
        <taxon>Dikarya</taxon>
        <taxon>Basidiomycota</taxon>
        <taxon>Agaricomycotina</taxon>
        <taxon>Agaricomycetes</taxon>
        <taxon>Agaricomycetidae</taxon>
        <taxon>Jaapiales</taxon>
        <taxon>Jaapiaceae</taxon>
        <taxon>Jaapia</taxon>
    </lineage>
</organism>
<dbReference type="EMBL" id="KL197728">
    <property type="protein sequence ID" value="KDQ54646.1"/>
    <property type="molecule type" value="Genomic_DNA"/>
</dbReference>
<dbReference type="Proteomes" id="UP000027265">
    <property type="component" value="Unassembled WGS sequence"/>
</dbReference>
<dbReference type="HOGENOM" id="CLU_2622355_0_0_1"/>
<proteinExistence type="predicted"/>